<evidence type="ECO:0000313" key="2">
    <source>
        <dbReference type="EMBL" id="MDH7900459.1"/>
    </source>
</evidence>
<dbReference type="RefSeq" id="WP_281088323.1">
    <property type="nucleotide sequence ID" value="NZ_JAOPLY010000011.1"/>
</dbReference>
<sequence length="86" mass="9455">MRPTTQKNNARPCKTIAIVAVIAVVAIALAAVASAFNGVKVVQRYNFDPVKYTFAPYLAYIQQIRETWIHSWSLGQNVHPALAAIS</sequence>
<dbReference type="Proteomes" id="UP001157379">
    <property type="component" value="Unassembled WGS sequence"/>
</dbReference>
<evidence type="ECO:0000313" key="1">
    <source>
        <dbReference type="EMBL" id="MDH7890942.1"/>
    </source>
</evidence>
<comment type="caution">
    <text evidence="1">The sequence shown here is derived from an EMBL/GenBank/DDBJ whole genome shotgun (WGS) entry which is preliminary data.</text>
</comment>
<dbReference type="AlphaFoldDB" id="A0AA43T8F7"/>
<dbReference type="EMBL" id="JAOPMD010000028">
    <property type="protein sequence ID" value="MDH7900459.1"/>
    <property type="molecule type" value="Genomic_DNA"/>
</dbReference>
<reference evidence="1" key="2">
    <citation type="journal article" date="2023" name="Gut Microbes">
        <title>Characterization of Bifidobacterium kashiwanohense that utilizes both milk- and plant-derived oligosaccharides.</title>
        <authorList>
            <person name="Orihara K."/>
            <person name="Yahagi K."/>
            <person name="Saito Y."/>
            <person name="Watanabe Y."/>
            <person name="Sasai T."/>
            <person name="Hara T."/>
            <person name="Tsukuda N."/>
            <person name="Oki K."/>
            <person name="Fujimoto J."/>
            <person name="Matsuki T."/>
        </authorList>
    </citation>
    <scope>NUCLEOTIDE SEQUENCE</scope>
    <source>
        <strain evidence="2">YIT 13057</strain>
        <strain evidence="1">YIT 13062</strain>
    </source>
</reference>
<protein>
    <submittedName>
        <fullName evidence="1">Uncharacterized protein</fullName>
    </submittedName>
</protein>
<name>A0AA43T8F7_9BIFI</name>
<dbReference type="EMBL" id="JAOPMH010000014">
    <property type="protein sequence ID" value="MDH7890942.1"/>
    <property type="molecule type" value="Genomic_DNA"/>
</dbReference>
<gene>
    <name evidence="2" type="ORF">OB936_09675</name>
    <name evidence="1" type="ORF">OB951_10130</name>
</gene>
<reference evidence="1" key="1">
    <citation type="submission" date="2022-09" db="EMBL/GenBank/DDBJ databases">
        <authorList>
            <person name="Orihara K."/>
        </authorList>
    </citation>
    <scope>NUCLEOTIDE SEQUENCE</scope>
    <source>
        <strain evidence="2">YIT 13057</strain>
        <strain evidence="1">YIT 13062</strain>
    </source>
</reference>
<accession>A0AA43T8F7</accession>
<proteinExistence type="predicted"/>
<organism evidence="1 3">
    <name type="scientific">Bifidobacterium catenulatum subsp. kashiwanohense</name>
    <dbReference type="NCBI Taxonomy" id="630129"/>
    <lineage>
        <taxon>Bacteria</taxon>
        <taxon>Bacillati</taxon>
        <taxon>Actinomycetota</taxon>
        <taxon>Actinomycetes</taxon>
        <taxon>Bifidobacteriales</taxon>
        <taxon>Bifidobacteriaceae</taxon>
        <taxon>Bifidobacterium</taxon>
    </lineage>
</organism>
<evidence type="ECO:0000313" key="3">
    <source>
        <dbReference type="Proteomes" id="UP001161916"/>
    </source>
</evidence>
<dbReference type="Proteomes" id="UP001161916">
    <property type="component" value="Unassembled WGS sequence"/>
</dbReference>